<proteinExistence type="predicted"/>
<protein>
    <submittedName>
        <fullName evidence="1">DUF6521 family protein</fullName>
    </submittedName>
</protein>
<dbReference type="Pfam" id="PF20131">
    <property type="entry name" value="MC3"/>
    <property type="match status" value="1"/>
</dbReference>
<dbReference type="Proteomes" id="UP001207408">
    <property type="component" value="Unassembled WGS sequence"/>
</dbReference>
<evidence type="ECO:0000313" key="1">
    <source>
        <dbReference type="EMBL" id="MCW3808017.1"/>
    </source>
</evidence>
<organism evidence="1 2">
    <name type="scientific">Plebeiibacterium marinum</name>
    <dbReference type="NCBI Taxonomy" id="2992111"/>
    <lineage>
        <taxon>Bacteria</taxon>
        <taxon>Pseudomonadati</taxon>
        <taxon>Bacteroidota</taxon>
        <taxon>Bacteroidia</taxon>
        <taxon>Marinilabiliales</taxon>
        <taxon>Marinilabiliaceae</taxon>
        <taxon>Plebeiibacterium</taxon>
    </lineage>
</organism>
<dbReference type="EMBL" id="JAPDPI010000079">
    <property type="protein sequence ID" value="MCW3808017.1"/>
    <property type="molecule type" value="Genomic_DNA"/>
</dbReference>
<dbReference type="InterPro" id="IPR045390">
    <property type="entry name" value="ABC-3C_MC3"/>
</dbReference>
<name>A0AAE3MI08_9BACT</name>
<comment type="caution">
    <text evidence="1">The sequence shown here is derived from an EMBL/GenBank/DDBJ whole genome shotgun (WGS) entry which is preliminary data.</text>
</comment>
<dbReference type="AlphaFoldDB" id="A0AAE3MI08"/>
<gene>
    <name evidence="1" type="ORF">OM074_20505</name>
</gene>
<reference evidence="1" key="1">
    <citation type="submission" date="2022-10" db="EMBL/GenBank/DDBJ databases">
        <authorList>
            <person name="Yu W.X."/>
        </authorList>
    </citation>
    <scope>NUCLEOTIDE SEQUENCE</scope>
    <source>
        <strain evidence="1">D04</strain>
    </source>
</reference>
<evidence type="ECO:0000313" key="2">
    <source>
        <dbReference type="Proteomes" id="UP001207408"/>
    </source>
</evidence>
<sequence length="150" mass="17420">MRNNYFYNNEAIGLISIYSVLQKIREINIAKITLVLPLLFHEKSLKHIMNDDFEDSSIEEFTSNTHLFVNFNDRFKTYLPICLNVISIMKSSDLISFDNNVISINEQKEIDISKAEIGNRGKQLHDAGHKLANILIENETNLFYQLRVIL</sequence>
<keyword evidence="2" id="KW-1185">Reference proteome</keyword>
<dbReference type="RefSeq" id="WP_301202549.1">
    <property type="nucleotide sequence ID" value="NZ_JAPDPI010000079.1"/>
</dbReference>
<accession>A0AAE3MI08</accession>